<feature type="binding site" evidence="1">
    <location>
        <begin position="204"/>
        <end position="211"/>
    </location>
    <ligand>
        <name>ATP</name>
        <dbReference type="ChEBI" id="CHEBI:30616"/>
    </ligand>
</feature>
<keyword evidence="4" id="KW-1185">Reference proteome</keyword>
<dbReference type="Proteomes" id="UP000290849">
    <property type="component" value="Unassembled WGS sequence"/>
</dbReference>
<proteinExistence type="predicted"/>
<comment type="caution">
    <text evidence="3">The sequence shown here is derived from an EMBL/GenBank/DDBJ whole genome shotgun (WGS) entry which is preliminary data.</text>
</comment>
<dbReference type="PANTHER" id="PTHR13504">
    <property type="entry name" value="FIDO DOMAIN-CONTAINING PROTEIN DDB_G0283145"/>
    <property type="match status" value="1"/>
</dbReference>
<dbReference type="InterPro" id="IPR003812">
    <property type="entry name" value="Fido"/>
</dbReference>
<gene>
    <name evidence="3" type="ORF">C7R54_12685</name>
</gene>
<protein>
    <submittedName>
        <fullName evidence="3">Cell filamentation protein Fic</fullName>
    </submittedName>
</protein>
<dbReference type="OrthoDB" id="9807853at2"/>
<dbReference type="PANTHER" id="PTHR13504:SF38">
    <property type="entry name" value="FIDO DOMAIN-CONTAINING PROTEIN"/>
    <property type="match status" value="1"/>
</dbReference>
<dbReference type="Pfam" id="PF02661">
    <property type="entry name" value="Fic"/>
    <property type="match status" value="1"/>
</dbReference>
<keyword evidence="1" id="KW-0547">Nucleotide-binding</keyword>
<dbReference type="Gene3D" id="1.10.3290.10">
    <property type="entry name" value="Fido-like domain"/>
    <property type="match status" value="1"/>
</dbReference>
<sequence>MQQLRRPLGARKPIGYDRGLVDAYEPNVSTWLPADVAHGLLSEGGMPGHRPAGTYARDVLEQLLIDLSWYSSRLEGNTMSMLDTERLFRGGASGGDPEALMLLNHKRAIEFMVANVPVEGLHARMVRNIHALLMDGFLPNPRSLGAIRSTMVRITGTVYLPTQAPQLLQEMLQQILDKAAEVNNPVEASFFLWVSLAYLQPFEDGNKRVSRLAANIPLMVFNCAPLSFLDVDQDDYAQAMLAYYELRDLAPAADLFAWTYRRSCAKYALVLRQTPVGNPLRAKFGPKLIEAVQAVVHYRRPLANTLETLALPPHEREQFEPLLRSELEGLHEFNAARFDLSTRSVDDWIAAGRPL</sequence>
<reference evidence="3 4" key="1">
    <citation type="journal article" date="2017" name="Int. J. Syst. Evol. Microbiol.">
        <title>Achromobacter aloeverae sp. nov., isolated from the root of Aloe vera (L.) Burm.f.</title>
        <authorList>
            <person name="Kuncharoen N."/>
            <person name="Muramatsu Y."/>
            <person name="Shibata C."/>
            <person name="Kamakura Y."/>
            <person name="Nakagawa Y."/>
            <person name="Tanasupawat S."/>
        </authorList>
    </citation>
    <scope>NUCLEOTIDE SEQUENCE [LARGE SCALE GENOMIC DNA]</scope>
    <source>
        <strain evidence="3 4">AVA-1</strain>
    </source>
</reference>
<dbReference type="EMBL" id="PYAL01000003">
    <property type="protein sequence ID" value="RXN90628.1"/>
    <property type="molecule type" value="Genomic_DNA"/>
</dbReference>
<evidence type="ECO:0000259" key="2">
    <source>
        <dbReference type="PROSITE" id="PS51459"/>
    </source>
</evidence>
<feature type="domain" description="Fido" evidence="2">
    <location>
        <begin position="121"/>
        <end position="261"/>
    </location>
</feature>
<accession>A0A4Q1HM85</accession>
<dbReference type="GO" id="GO:0005524">
    <property type="term" value="F:ATP binding"/>
    <property type="evidence" value="ECO:0007669"/>
    <property type="project" value="UniProtKB-KW"/>
</dbReference>
<evidence type="ECO:0000313" key="4">
    <source>
        <dbReference type="Proteomes" id="UP000290849"/>
    </source>
</evidence>
<evidence type="ECO:0000313" key="3">
    <source>
        <dbReference type="EMBL" id="RXN90628.1"/>
    </source>
</evidence>
<dbReference type="SUPFAM" id="SSF140931">
    <property type="entry name" value="Fic-like"/>
    <property type="match status" value="1"/>
</dbReference>
<organism evidence="3 4">
    <name type="scientific">Achromobacter aloeverae</name>
    <dbReference type="NCBI Taxonomy" id="1750518"/>
    <lineage>
        <taxon>Bacteria</taxon>
        <taxon>Pseudomonadati</taxon>
        <taxon>Pseudomonadota</taxon>
        <taxon>Betaproteobacteria</taxon>
        <taxon>Burkholderiales</taxon>
        <taxon>Alcaligenaceae</taxon>
        <taxon>Achromobacter</taxon>
    </lineage>
</organism>
<name>A0A4Q1HM85_9BURK</name>
<evidence type="ECO:0000256" key="1">
    <source>
        <dbReference type="PIRSR" id="PIRSR640198-2"/>
    </source>
</evidence>
<dbReference type="InterPro" id="IPR036597">
    <property type="entry name" value="Fido-like_dom_sf"/>
</dbReference>
<keyword evidence="1" id="KW-0067">ATP-binding</keyword>
<dbReference type="InterPro" id="IPR040198">
    <property type="entry name" value="Fido_containing"/>
</dbReference>
<dbReference type="PROSITE" id="PS51459">
    <property type="entry name" value="FIDO"/>
    <property type="match status" value="1"/>
</dbReference>
<dbReference type="AlphaFoldDB" id="A0A4Q1HM85"/>